<comment type="caution">
    <text evidence="2">The sequence shown here is derived from an EMBL/GenBank/DDBJ whole genome shotgun (WGS) entry which is preliminary data.</text>
</comment>
<dbReference type="EMBL" id="JAUSZI010000002">
    <property type="protein sequence ID" value="MDQ1031639.1"/>
    <property type="molecule type" value="Genomic_DNA"/>
</dbReference>
<organism evidence="2 3">
    <name type="scientific">Streptomyces umbrinus</name>
    <dbReference type="NCBI Taxonomy" id="67370"/>
    <lineage>
        <taxon>Bacteria</taxon>
        <taxon>Bacillati</taxon>
        <taxon>Actinomycetota</taxon>
        <taxon>Actinomycetes</taxon>
        <taxon>Kitasatosporales</taxon>
        <taxon>Streptomycetaceae</taxon>
        <taxon>Streptomyces</taxon>
        <taxon>Streptomyces phaeochromogenes group</taxon>
    </lineage>
</organism>
<evidence type="ECO:0000313" key="2">
    <source>
        <dbReference type="EMBL" id="MDQ1031639.1"/>
    </source>
</evidence>
<gene>
    <name evidence="2" type="ORF">QF035_009221</name>
</gene>
<feature type="compositionally biased region" description="Basic and acidic residues" evidence="1">
    <location>
        <begin position="69"/>
        <end position="83"/>
    </location>
</feature>
<feature type="region of interest" description="Disordered" evidence="1">
    <location>
        <begin position="63"/>
        <end position="88"/>
    </location>
</feature>
<protein>
    <submittedName>
        <fullName evidence="2">Uncharacterized protein</fullName>
    </submittedName>
</protein>
<keyword evidence="3" id="KW-1185">Reference proteome</keyword>
<proteinExistence type="predicted"/>
<evidence type="ECO:0000313" key="3">
    <source>
        <dbReference type="Proteomes" id="UP001230328"/>
    </source>
</evidence>
<reference evidence="2 3" key="1">
    <citation type="submission" date="2023-07" db="EMBL/GenBank/DDBJ databases">
        <title>Comparative genomics of wheat-associated soil bacteria to identify genetic determinants of phenazine resistance.</title>
        <authorList>
            <person name="Mouncey N."/>
        </authorList>
    </citation>
    <scope>NUCLEOTIDE SEQUENCE [LARGE SCALE GENOMIC DNA]</scope>
    <source>
        <strain evidence="2 3">V2I4</strain>
    </source>
</reference>
<evidence type="ECO:0000256" key="1">
    <source>
        <dbReference type="SAM" id="MobiDB-lite"/>
    </source>
</evidence>
<name>A0ABU0T744_9ACTN</name>
<accession>A0ABU0T744</accession>
<dbReference type="Proteomes" id="UP001230328">
    <property type="component" value="Unassembled WGS sequence"/>
</dbReference>
<dbReference type="RefSeq" id="WP_307527909.1">
    <property type="nucleotide sequence ID" value="NZ_JAUSZI010000002.1"/>
</dbReference>
<sequence>MLTPDDEAVYLKAATDLARLRPPDLSDFSARTVEIAMLKVFERNGPREDWLNEFRGRIKQASENTVRMESVDRADFPHPHEKSPAASHQRLVDIAAPAVQLLVMGPFDPPFRFVSDNGPERN</sequence>